<dbReference type="GO" id="GO:0016020">
    <property type="term" value="C:membrane"/>
    <property type="evidence" value="ECO:0007669"/>
    <property type="project" value="UniProtKB-SubCell"/>
</dbReference>
<evidence type="ECO:0000256" key="2">
    <source>
        <dbReference type="ARBA" id="ARBA00007558"/>
    </source>
</evidence>
<keyword evidence="4 6" id="KW-1133">Transmembrane helix</keyword>
<evidence type="ECO:0000256" key="3">
    <source>
        <dbReference type="ARBA" id="ARBA00022692"/>
    </source>
</evidence>
<keyword evidence="3 6" id="KW-0812">Transmembrane</keyword>
<evidence type="ECO:0000259" key="7">
    <source>
        <dbReference type="Pfam" id="PF04884"/>
    </source>
</evidence>
<dbReference type="PANTHER" id="PTHR12770">
    <property type="entry name" value="RUS1 FAMILY PROTEIN C16ORF58"/>
    <property type="match status" value="1"/>
</dbReference>
<dbReference type="Pfam" id="PF04884">
    <property type="entry name" value="UVB_sens_prot"/>
    <property type="match status" value="1"/>
</dbReference>
<accession>A0A0B1P731</accession>
<gene>
    <name evidence="8" type="ORF">EV44_g6304</name>
</gene>
<evidence type="ECO:0000313" key="8">
    <source>
        <dbReference type="EMBL" id="KHJ32474.1"/>
    </source>
</evidence>
<name>A0A0B1P731_UNCNE</name>
<feature type="transmembrane region" description="Helical" evidence="6">
    <location>
        <begin position="230"/>
        <end position="248"/>
    </location>
</feature>
<dbReference type="EMBL" id="JNVN01002060">
    <property type="protein sequence ID" value="KHJ32474.1"/>
    <property type="molecule type" value="Genomic_DNA"/>
</dbReference>
<proteinExistence type="inferred from homology"/>
<dbReference type="InterPro" id="IPR054549">
    <property type="entry name" value="UVB_sens_RUS_dom"/>
</dbReference>
<keyword evidence="9" id="KW-1185">Reference proteome</keyword>
<evidence type="ECO:0000256" key="1">
    <source>
        <dbReference type="ARBA" id="ARBA00004370"/>
    </source>
</evidence>
<evidence type="ECO:0000313" key="9">
    <source>
        <dbReference type="Proteomes" id="UP000030854"/>
    </source>
</evidence>
<keyword evidence="5 6" id="KW-0472">Membrane</keyword>
<evidence type="ECO:0000256" key="6">
    <source>
        <dbReference type="SAM" id="Phobius"/>
    </source>
</evidence>
<evidence type="ECO:0000256" key="5">
    <source>
        <dbReference type="ARBA" id="ARBA00023136"/>
    </source>
</evidence>
<comment type="caution">
    <text evidence="8">The sequence shown here is derived from an EMBL/GenBank/DDBJ whole genome shotgun (WGS) entry which is preliminary data.</text>
</comment>
<dbReference type="Proteomes" id="UP000030854">
    <property type="component" value="Unassembled WGS sequence"/>
</dbReference>
<dbReference type="HOGENOM" id="CLU_015325_5_1_1"/>
<organism evidence="8 9">
    <name type="scientific">Uncinula necator</name>
    <name type="common">Grape powdery mildew</name>
    <dbReference type="NCBI Taxonomy" id="52586"/>
    <lineage>
        <taxon>Eukaryota</taxon>
        <taxon>Fungi</taxon>
        <taxon>Dikarya</taxon>
        <taxon>Ascomycota</taxon>
        <taxon>Pezizomycotina</taxon>
        <taxon>Leotiomycetes</taxon>
        <taxon>Erysiphales</taxon>
        <taxon>Erysiphaceae</taxon>
        <taxon>Erysiphe</taxon>
    </lineage>
</organism>
<feature type="transmembrane region" description="Helical" evidence="6">
    <location>
        <begin position="207"/>
        <end position="224"/>
    </location>
</feature>
<protein>
    <submittedName>
        <fullName evidence="8">Putative duf647 domain protein</fullName>
    </submittedName>
</protein>
<dbReference type="STRING" id="52586.A0A0B1P731"/>
<dbReference type="PANTHER" id="PTHR12770:SF31">
    <property type="entry name" value="RUS FAMILY MEMBER 1"/>
    <property type="match status" value="1"/>
</dbReference>
<dbReference type="AlphaFoldDB" id="A0A0B1P731"/>
<comment type="subcellular location">
    <subcellularLocation>
        <location evidence="1">Membrane</location>
    </subcellularLocation>
</comment>
<reference evidence="8 9" key="1">
    <citation type="journal article" date="2014" name="BMC Genomics">
        <title>Adaptive genomic structural variation in the grape powdery mildew pathogen, Erysiphe necator.</title>
        <authorList>
            <person name="Jones L."/>
            <person name="Riaz S."/>
            <person name="Morales-Cruz A."/>
            <person name="Amrine K.C."/>
            <person name="McGuire B."/>
            <person name="Gubler W.D."/>
            <person name="Walker M.A."/>
            <person name="Cantu D."/>
        </authorList>
    </citation>
    <scope>NUCLEOTIDE SEQUENCE [LARGE SCALE GENOMIC DNA]</scope>
    <source>
        <strain evidence="9">c</strain>
    </source>
</reference>
<dbReference type="InterPro" id="IPR006968">
    <property type="entry name" value="RUS_fam"/>
</dbReference>
<sequence length="469" mass="52639">MHQENSNHQQIIISEVDLVGNDIAKYIQSNSEKNHRIDVIISSKVKDPYYVRKVIEAFLPVGFPGSVTSDYLSSIAGMIASRAVLEGIGVGDSSVSPTSALLLSVLQESIGRLATILFAHRLGTCIEPEIKMYRLAADIFNDSALIVDCLSPIFPRLWRLSFWCLSSVLRSMCGVAAGSSKASLSAHFATQGNLGELNAKDSSQETVISLLGMLFGSLLLPYISSQKMTWIWLVLLLLVHLGTNYLAVRSICLRTFNRQRTNIFFSEVIENLDHFEPNIVLREIFDNNLKNLVSCLNLPSPRDVSQMEKIFERDGVLRWRDGSVLGYCKIGVPLKSILECFGCSDTKTGSFINFPSQRFQKILHIYRDSEYILSYNKSRSTYLVAIKSHKKNEVIVQLKAWTQALCLAKYGLISNDDEESFLKKLQVTCEFADHLVDSIVSSHNFQMLEWNLEVSAMETLPGTRFVLNN</sequence>
<feature type="domain" description="Protein root UVB sensitive/RUS" evidence="7">
    <location>
        <begin position="50"/>
        <end position="270"/>
    </location>
</feature>
<comment type="similarity">
    <text evidence="2">Belongs to the RUS1 family.</text>
</comment>
<evidence type="ECO:0000256" key="4">
    <source>
        <dbReference type="ARBA" id="ARBA00022989"/>
    </source>
</evidence>
<dbReference type="OMA" id="KWGNLAE"/>